<comment type="caution">
    <text evidence="1">The sequence shown here is derived from an EMBL/GenBank/DDBJ whole genome shotgun (WGS) entry which is preliminary data.</text>
</comment>
<name>A0A433RRE8_9BACL</name>
<dbReference type="RefSeq" id="WP_126991185.1">
    <property type="nucleotide sequence ID" value="NZ_JTFC01000033.1"/>
</dbReference>
<reference evidence="1 2" key="1">
    <citation type="submission" date="2014-11" db="EMBL/GenBank/DDBJ databases">
        <title>Genome sequence and analysis of novel Kurthia sp.</title>
        <authorList>
            <person name="Lawson J.N."/>
            <person name="Gonzalez J.E."/>
            <person name="Rinauldi L."/>
            <person name="Xuan Z."/>
            <person name="Firman A."/>
            <person name="Shaddox L."/>
            <person name="Trudeau A."/>
            <person name="Shah S."/>
            <person name="Reiman D."/>
        </authorList>
    </citation>
    <scope>NUCLEOTIDE SEQUENCE [LARGE SCALE GENOMIC DNA]</scope>
    <source>
        <strain evidence="1 2">3B1D</strain>
    </source>
</reference>
<dbReference type="AlphaFoldDB" id="A0A433RRE8"/>
<protein>
    <submittedName>
        <fullName evidence="1">Uncharacterized protein</fullName>
    </submittedName>
</protein>
<dbReference type="Gene3D" id="6.10.320.10">
    <property type="match status" value="1"/>
</dbReference>
<sequence>MANITLAEAVKLKSILRKRIQELELEMYRVAYTKVEGDAAPEKPARALEVVDAELLDVRADNRTLDRLIYEANSYHTINFDGKALKLVEAIELATQFRAHAEIYKNLSHAEKRELDYMSDELPIYTVALFDPEEYRVKALTFERNAHKLSNSVNAKNYQIELDFDEDKYF</sequence>
<organism evidence="1 2">
    <name type="scientific">Candidatus Kurthia intestinigallinarum</name>
    <dbReference type="NCBI Taxonomy" id="1562256"/>
    <lineage>
        <taxon>Bacteria</taxon>
        <taxon>Bacillati</taxon>
        <taxon>Bacillota</taxon>
        <taxon>Bacilli</taxon>
        <taxon>Bacillales</taxon>
        <taxon>Caryophanaceae</taxon>
        <taxon>Kurthia</taxon>
    </lineage>
</organism>
<evidence type="ECO:0000313" key="1">
    <source>
        <dbReference type="EMBL" id="RUS53759.1"/>
    </source>
</evidence>
<dbReference type="EMBL" id="JTFC01000033">
    <property type="protein sequence ID" value="RUS53759.1"/>
    <property type="molecule type" value="Genomic_DNA"/>
</dbReference>
<accession>A0A433RRE8</accession>
<evidence type="ECO:0000313" key="2">
    <source>
        <dbReference type="Proteomes" id="UP000288623"/>
    </source>
</evidence>
<proteinExistence type="predicted"/>
<keyword evidence="2" id="KW-1185">Reference proteome</keyword>
<dbReference type="OrthoDB" id="2352801at2"/>
<dbReference type="Proteomes" id="UP000288623">
    <property type="component" value="Unassembled WGS sequence"/>
</dbReference>
<gene>
    <name evidence="1" type="ORF">QI30_13725</name>
</gene>